<dbReference type="SUPFAM" id="SSF52540">
    <property type="entry name" value="P-loop containing nucleoside triphosphate hydrolases"/>
    <property type="match status" value="1"/>
</dbReference>
<proteinExistence type="predicted"/>
<gene>
    <name evidence="2" type="ORF">ACGRHZ_12440</name>
</gene>
<dbReference type="EMBL" id="JBIHSE010000001">
    <property type="protein sequence ID" value="MFH0272125.1"/>
    <property type="molecule type" value="Genomic_DNA"/>
</dbReference>
<accession>A0ABW7J718</accession>
<feature type="domain" description="ATPase AAA-type core" evidence="1">
    <location>
        <begin position="220"/>
        <end position="380"/>
    </location>
</feature>
<dbReference type="InterPro" id="IPR051396">
    <property type="entry name" value="Bact_Antivir_Def_Nuclease"/>
</dbReference>
<dbReference type="Proteomes" id="UP001607221">
    <property type="component" value="Unassembled WGS sequence"/>
</dbReference>
<dbReference type="InterPro" id="IPR003959">
    <property type="entry name" value="ATPase_AAA_core"/>
</dbReference>
<dbReference type="Gene3D" id="3.40.50.300">
    <property type="entry name" value="P-loop containing nucleotide triphosphate hydrolases"/>
    <property type="match status" value="1"/>
</dbReference>
<name>A0ABW7J718_9VIBR</name>
<evidence type="ECO:0000313" key="3">
    <source>
        <dbReference type="Proteomes" id="UP001607221"/>
    </source>
</evidence>
<dbReference type="Pfam" id="PF13304">
    <property type="entry name" value="AAA_21"/>
    <property type="match status" value="1"/>
</dbReference>
<keyword evidence="3" id="KW-1185">Reference proteome</keyword>
<sequence length="480" mass="54127">MSFRVLRVSIDGKNHDLSLPVENDENFITVITGKNGSGKSRILEFISNNFVQNDDFLRFSPHRWTRGLNKLRLRYDSNTITYQSSGYDVVGEILHKDLAMAFVSESHPNERYDIFPSRLVCLSTSPFDRFPPTKRTKKSDDVTCEEPQESIYTYVGLKNSSAALSVKGLITNVIDTILKSSERIKKNVGAIRDTLDYLGYGKRIRLTFKSTLPSNALLYGDLNASVLLILEERPELTEQADHILKAVSVLRSKHAKSKGQFSVSMQLVEPELLSDEYMQAVRLLLNLGLIRILGFKLSLKADNRKFITFNHASSGEQCLALMMLGIASVIEDNSLVCIDEPEISLHPEWQEEFIPMIQKSFNFYKGCHFIIATHSPLIISKLNASSCCVLDLDRNKLVEELNSKEFSSDYQLATLFDSPGFKNQYLLNESLEILSLLSKSVFIPEDTLSRARSIIDIIPNLDEEDPVLSLASAIKKVVEV</sequence>
<comment type="caution">
    <text evidence="2">The sequence shown here is derived from an EMBL/GenBank/DDBJ whole genome shotgun (WGS) entry which is preliminary data.</text>
</comment>
<dbReference type="RefSeq" id="WP_042603063.1">
    <property type="nucleotide sequence ID" value="NZ_JBIHSE010000001.1"/>
</dbReference>
<evidence type="ECO:0000313" key="2">
    <source>
        <dbReference type="EMBL" id="MFH0272125.1"/>
    </source>
</evidence>
<dbReference type="PANTHER" id="PTHR43581:SF4">
    <property type="entry name" value="ATP_GTP PHOSPHATASE"/>
    <property type="match status" value="1"/>
</dbReference>
<dbReference type="PANTHER" id="PTHR43581">
    <property type="entry name" value="ATP/GTP PHOSPHATASE"/>
    <property type="match status" value="1"/>
</dbReference>
<organism evidence="2 3">
    <name type="scientific">Vibrio jasicida</name>
    <dbReference type="NCBI Taxonomy" id="766224"/>
    <lineage>
        <taxon>Bacteria</taxon>
        <taxon>Pseudomonadati</taxon>
        <taxon>Pseudomonadota</taxon>
        <taxon>Gammaproteobacteria</taxon>
        <taxon>Vibrionales</taxon>
        <taxon>Vibrionaceae</taxon>
        <taxon>Vibrio</taxon>
    </lineage>
</organism>
<protein>
    <submittedName>
        <fullName evidence="2">AAA family ATPase</fullName>
    </submittedName>
</protein>
<dbReference type="InterPro" id="IPR027417">
    <property type="entry name" value="P-loop_NTPase"/>
</dbReference>
<reference evidence="2 3" key="1">
    <citation type="submission" date="2024-10" db="EMBL/GenBank/DDBJ databases">
        <authorList>
            <person name="Yibar A."/>
            <person name="Saticioglu I.B."/>
            <person name="Duman M."/>
            <person name="Ajmi N."/>
            <person name="Gurler F."/>
            <person name="Ay H."/>
            <person name="Onuk E."/>
            <person name="Guler S."/>
            <person name="Romalde J.L."/>
        </authorList>
    </citation>
    <scope>NUCLEOTIDE SEQUENCE [LARGE SCALE GENOMIC DNA]</scope>
    <source>
        <strain evidence="2 3">1-TCBS-A</strain>
    </source>
</reference>
<evidence type="ECO:0000259" key="1">
    <source>
        <dbReference type="Pfam" id="PF13304"/>
    </source>
</evidence>